<proteinExistence type="predicted"/>
<organism evidence="2 3">
    <name type="scientific">Comamonas serinivorans</name>
    <dbReference type="NCBI Taxonomy" id="1082851"/>
    <lineage>
        <taxon>Bacteria</taxon>
        <taxon>Pseudomonadati</taxon>
        <taxon>Pseudomonadota</taxon>
        <taxon>Betaproteobacteria</taxon>
        <taxon>Burkholderiales</taxon>
        <taxon>Comamonadaceae</taxon>
        <taxon>Comamonas</taxon>
    </lineage>
</organism>
<name>A0A1Y0ER24_9BURK</name>
<protein>
    <submittedName>
        <fullName evidence="2">Uncharacterized protein</fullName>
    </submittedName>
</protein>
<accession>A0A1Y0ER24</accession>
<dbReference type="EMBL" id="CP021455">
    <property type="protein sequence ID" value="ARU06105.1"/>
    <property type="molecule type" value="Genomic_DNA"/>
</dbReference>
<keyword evidence="3" id="KW-1185">Reference proteome</keyword>
<sequence length="70" mass="7832">MRGCIAMSKLTDLKSKPFNVHSDALARQEPLRFSAEESAKRSRICNGASREPLVSDPPYRGQVPRPYTRG</sequence>
<dbReference type="AlphaFoldDB" id="A0A1Y0ER24"/>
<feature type="region of interest" description="Disordered" evidence="1">
    <location>
        <begin position="36"/>
        <end position="70"/>
    </location>
</feature>
<dbReference type="Proteomes" id="UP000196138">
    <property type="component" value="Chromosome"/>
</dbReference>
<evidence type="ECO:0000313" key="2">
    <source>
        <dbReference type="EMBL" id="ARU06105.1"/>
    </source>
</evidence>
<reference evidence="2 3" key="1">
    <citation type="submission" date="2017-05" db="EMBL/GenBank/DDBJ databases">
        <authorList>
            <person name="Song R."/>
            <person name="Chenine A.L."/>
            <person name="Ruprecht R.M."/>
        </authorList>
    </citation>
    <scope>NUCLEOTIDE SEQUENCE [LARGE SCALE GENOMIC DNA]</scope>
    <source>
        <strain evidence="2 3">DSM 26136</strain>
    </source>
</reference>
<evidence type="ECO:0000313" key="3">
    <source>
        <dbReference type="Proteomes" id="UP000196138"/>
    </source>
</evidence>
<evidence type="ECO:0000256" key="1">
    <source>
        <dbReference type="SAM" id="MobiDB-lite"/>
    </source>
</evidence>
<gene>
    <name evidence="2" type="ORF">CCO03_16790</name>
</gene>
<dbReference type="KEGG" id="cser:CCO03_16790"/>